<protein>
    <submittedName>
        <fullName evidence="2">Uncharacterized protein</fullName>
    </submittedName>
</protein>
<evidence type="ECO:0000313" key="3">
    <source>
        <dbReference type="Proteomes" id="UP001272137"/>
    </source>
</evidence>
<organism evidence="2 3">
    <name type="scientific">Burkholderia thailandensis</name>
    <dbReference type="NCBI Taxonomy" id="57975"/>
    <lineage>
        <taxon>Bacteria</taxon>
        <taxon>Pseudomonadati</taxon>
        <taxon>Pseudomonadota</taxon>
        <taxon>Betaproteobacteria</taxon>
        <taxon>Burkholderiales</taxon>
        <taxon>Burkholderiaceae</taxon>
        <taxon>Burkholderia</taxon>
        <taxon>pseudomallei group</taxon>
    </lineage>
</organism>
<evidence type="ECO:0000313" key="2">
    <source>
        <dbReference type="EMBL" id="MDW9254500.1"/>
    </source>
</evidence>
<dbReference type="EMBL" id="QXCT01000002">
    <property type="protein sequence ID" value="MDW9254500.1"/>
    <property type="molecule type" value="Genomic_DNA"/>
</dbReference>
<feature type="region of interest" description="Disordered" evidence="1">
    <location>
        <begin position="52"/>
        <end position="81"/>
    </location>
</feature>
<comment type="caution">
    <text evidence="2">The sequence shown here is derived from an EMBL/GenBank/DDBJ whole genome shotgun (WGS) entry which is preliminary data.</text>
</comment>
<dbReference type="AlphaFoldDB" id="A0AAW9CU63"/>
<sequence length="81" mass="9026">MVRVRTAGAPFRTRSVHCSNRAPAKCRRIGRANRRRARRVTLSAVAAAFGATKRSDARLPASGRASAVAPERRREDRRSRQ</sequence>
<evidence type="ECO:0000256" key="1">
    <source>
        <dbReference type="SAM" id="MobiDB-lite"/>
    </source>
</evidence>
<proteinExistence type="predicted"/>
<feature type="compositionally biased region" description="Basic and acidic residues" evidence="1">
    <location>
        <begin position="70"/>
        <end position="81"/>
    </location>
</feature>
<dbReference type="Proteomes" id="UP001272137">
    <property type="component" value="Unassembled WGS sequence"/>
</dbReference>
<accession>A0AAW9CU63</accession>
<name>A0AAW9CU63_BURTH</name>
<gene>
    <name evidence="2" type="ORF">C7S16_3023</name>
</gene>
<reference evidence="2" key="1">
    <citation type="submission" date="2018-08" db="EMBL/GenBank/DDBJ databases">
        <title>Identification of Burkholderia cepacia strains that express a Burkholderia pseudomallei-like capsular polysaccharide.</title>
        <authorList>
            <person name="Burtnick M.N."/>
            <person name="Vongsouvath M."/>
            <person name="Newton P."/>
            <person name="Wuthiekanun V."/>
            <person name="Limmathurotsakul D."/>
            <person name="Brett P.J."/>
            <person name="Chantratita N."/>
            <person name="Dance D.A."/>
        </authorList>
    </citation>
    <scope>NUCLEOTIDE SEQUENCE</scope>
    <source>
        <strain evidence="2">SBXCC001</strain>
    </source>
</reference>